<dbReference type="EMBL" id="UAWQ01000015">
    <property type="protein sequence ID" value="SQC43755.1"/>
    <property type="molecule type" value="Genomic_DNA"/>
</dbReference>
<keyword evidence="1 4" id="KW-0560">Oxidoreductase</keyword>
<keyword evidence="2" id="KW-0520">NAD</keyword>
<dbReference type="Gene3D" id="3.40.309.10">
    <property type="entry name" value="Aldehyde Dehydrogenase, Chain A, domain 2"/>
    <property type="match status" value="1"/>
</dbReference>
<dbReference type="InterPro" id="IPR016163">
    <property type="entry name" value="Ald_DH_C"/>
</dbReference>
<dbReference type="Gene3D" id="3.40.605.10">
    <property type="entry name" value="Aldehyde Dehydrogenase, Chain A, domain 1"/>
    <property type="match status" value="1"/>
</dbReference>
<dbReference type="InterPro" id="IPR016162">
    <property type="entry name" value="Ald_DH_N"/>
</dbReference>
<reference evidence="4 5" key="1">
    <citation type="submission" date="2018-06" db="EMBL/GenBank/DDBJ databases">
        <authorList>
            <consortium name="Pathogen Informatics"/>
            <person name="Doyle S."/>
        </authorList>
    </citation>
    <scope>NUCLEOTIDE SEQUENCE [LARGE SCALE GENOMIC DNA]</scope>
    <source>
        <strain evidence="4 5">NCTC13465</strain>
    </source>
</reference>
<protein>
    <submittedName>
        <fullName evidence="4">Aldehyde dehydrogenase</fullName>
        <ecNumber evidence="4">1.2.1.79</ecNumber>
    </submittedName>
</protein>
<sequence>MSHARPGLTTCSQYDAALHALSAARQRWAETSVNRRLALLRQIKDALAGIAPAWVAAAAAAKGLPAGDPLAGEEWLAGPCALMVGCNGLIATLEQLEEKTFLRRIPLRTLADGRLALRVVPGTLWDRLLLSGVRAEIWMQPGVNRAHLDRYAARAYDIPPAARQGKLALVLGAGNVASIAPLDVLHKLFIENQVCLLKLNPVNDYLHDLLAQALAPLIAMDALRIVTGDARAGAWLTTHPAVDEIHITGSRETHDVIVWGEGETARQRRAAGTPLNPRRVTSELGGVSPTIIVPGPWSEADIAFQAQQLATQKMNNGGFNCVASQVLILQQGWEPATALLNQLYRLIAANTRPDYYPGAENRLTDFRLRARQPLEIARGDALPLIVANTDDDPGFCQQEVFGPGLSVTRLEADSAESFLRQAIGYANQRLQGTLGANIVIHPRTRKAIGRKRFNALIAELRYGTVAINCWSGVAFLLAPCPWGAFPGHTLDDIQSGRGKVHNTLCWRKRSAR</sequence>
<gene>
    <name evidence="4" type="primary">gabD_1</name>
    <name evidence="4" type="ORF">NCTC13465_02240</name>
</gene>
<dbReference type="InterPro" id="IPR016161">
    <property type="entry name" value="Ald_DH/histidinol_DH"/>
</dbReference>
<dbReference type="PANTHER" id="PTHR11699">
    <property type="entry name" value="ALDEHYDE DEHYDROGENASE-RELATED"/>
    <property type="match status" value="1"/>
</dbReference>
<dbReference type="EC" id="1.2.1.79" evidence="4"/>
<organism evidence="4 5">
    <name type="scientific">Klebsiella pneumoniae</name>
    <dbReference type="NCBI Taxonomy" id="573"/>
    <lineage>
        <taxon>Bacteria</taxon>
        <taxon>Pseudomonadati</taxon>
        <taxon>Pseudomonadota</taxon>
        <taxon>Gammaproteobacteria</taxon>
        <taxon>Enterobacterales</taxon>
        <taxon>Enterobacteriaceae</taxon>
        <taxon>Klebsiella/Raoultella group</taxon>
        <taxon>Klebsiella</taxon>
        <taxon>Klebsiella pneumoniae complex</taxon>
    </lineage>
</organism>
<name>A0A2X3FCN8_KLEPN</name>
<feature type="domain" description="Aldehyde dehydrogenase" evidence="3">
    <location>
        <begin position="221"/>
        <end position="333"/>
    </location>
</feature>
<evidence type="ECO:0000313" key="4">
    <source>
        <dbReference type="EMBL" id="SQC43755.1"/>
    </source>
</evidence>
<dbReference type="InterPro" id="IPR015590">
    <property type="entry name" value="Aldehyde_DH_dom"/>
</dbReference>
<dbReference type="AlphaFoldDB" id="A0A2X3FCN8"/>
<accession>A0A2X3FCN8</accession>
<proteinExistence type="predicted"/>
<evidence type="ECO:0000256" key="1">
    <source>
        <dbReference type="ARBA" id="ARBA00023002"/>
    </source>
</evidence>
<evidence type="ECO:0000256" key="2">
    <source>
        <dbReference type="ARBA" id="ARBA00023027"/>
    </source>
</evidence>
<evidence type="ECO:0000259" key="3">
    <source>
        <dbReference type="Pfam" id="PF00171"/>
    </source>
</evidence>
<dbReference type="Proteomes" id="UP000251721">
    <property type="component" value="Unassembled WGS sequence"/>
</dbReference>
<dbReference type="GO" id="GO:0036243">
    <property type="term" value="F:succinate-semialdehyde dehydrogenase (NADP+) activity"/>
    <property type="evidence" value="ECO:0007669"/>
    <property type="project" value="UniProtKB-EC"/>
</dbReference>
<evidence type="ECO:0000313" key="5">
    <source>
        <dbReference type="Proteomes" id="UP000251721"/>
    </source>
</evidence>
<dbReference type="Pfam" id="PF00171">
    <property type="entry name" value="Aldedh"/>
    <property type="match status" value="1"/>
</dbReference>
<dbReference type="SUPFAM" id="SSF53720">
    <property type="entry name" value="ALDH-like"/>
    <property type="match status" value="2"/>
</dbReference>